<dbReference type="PANTHER" id="PTHR36436:SF6">
    <property type="entry name" value="SLL5081 PROTEIN"/>
    <property type="match status" value="1"/>
</dbReference>
<comment type="caution">
    <text evidence="1">The sequence shown here is derived from an EMBL/GenBank/DDBJ whole genome shotgun (WGS) entry which is preliminary data.</text>
</comment>
<dbReference type="Pfam" id="PF09234">
    <property type="entry name" value="DUF1963"/>
    <property type="match status" value="1"/>
</dbReference>
<dbReference type="SUPFAM" id="SSF103032">
    <property type="entry name" value="Hypothetical protein YwqG"/>
    <property type="match status" value="1"/>
</dbReference>
<proteinExistence type="predicted"/>
<evidence type="ECO:0008006" key="3">
    <source>
        <dbReference type="Google" id="ProtNLM"/>
    </source>
</evidence>
<reference evidence="1 2" key="1">
    <citation type="journal article" date="2018" name="Nat. Biotechnol.">
        <title>A standardized bacterial taxonomy based on genome phylogeny substantially revises the tree of life.</title>
        <authorList>
            <person name="Parks D.H."/>
            <person name="Chuvochina M."/>
            <person name="Waite D.W."/>
            <person name="Rinke C."/>
            <person name="Skarshewski A."/>
            <person name="Chaumeil P.A."/>
            <person name="Hugenholtz P."/>
        </authorList>
    </citation>
    <scope>NUCLEOTIDE SEQUENCE [LARGE SCALE GENOMIC DNA]</scope>
    <source>
        <strain evidence="1">UBA10948</strain>
    </source>
</reference>
<evidence type="ECO:0000313" key="2">
    <source>
        <dbReference type="Proteomes" id="UP000263273"/>
    </source>
</evidence>
<dbReference type="Proteomes" id="UP000263273">
    <property type="component" value="Unassembled WGS sequence"/>
</dbReference>
<dbReference type="InterPro" id="IPR015315">
    <property type="entry name" value="DUF1963"/>
</dbReference>
<dbReference type="EMBL" id="DNZF01000139">
    <property type="protein sequence ID" value="HBK53509.1"/>
    <property type="molecule type" value="Genomic_DNA"/>
</dbReference>
<gene>
    <name evidence="1" type="ORF">DDZ44_06210</name>
</gene>
<sequence>MRFGDNLAEINDEKIWIGDNLAEIEEGVAFLNYPLPWLRIEEGNIYVLLQMFSRFQGMTIKWEPGGKLLISDATVLALESRPASIINGSIKERAGQEKDILYEEVSRLIDNSGLDRVKEDIKGYLMESVRIRPKRCEEGNIRIGESKIAGIPDLPFTMEWPSVKGRPLSFIAQLNMEELADILPQNELLPAKGWLYFFYDNEEQPWGYQPEHREQWEVLSFDGDPALLERRAFPAMLPDYCRFMPYRLQLAREICIPSIWSLYYQTLKLGWQEQELYRKLEQEIVRLYGDRDEFAPVYRVMGHPGIIQHDMQLECQQVCNGFEPYNFNDPKVAKEYGKAWDWILLMQVDSDESNNGMMWGDCGRLYFWIPRQALREKDFQQVWTILQCY</sequence>
<dbReference type="PANTHER" id="PTHR36436">
    <property type="entry name" value="SLL5081 PROTEIN"/>
    <property type="match status" value="1"/>
</dbReference>
<evidence type="ECO:0000313" key="1">
    <source>
        <dbReference type="EMBL" id="HBK53509.1"/>
    </source>
</evidence>
<dbReference type="AlphaFoldDB" id="A0A354YWD1"/>
<organism evidence="1 2">
    <name type="scientific">Syntrophomonas wolfei</name>
    <dbReference type="NCBI Taxonomy" id="863"/>
    <lineage>
        <taxon>Bacteria</taxon>
        <taxon>Bacillati</taxon>
        <taxon>Bacillota</taxon>
        <taxon>Clostridia</taxon>
        <taxon>Eubacteriales</taxon>
        <taxon>Syntrophomonadaceae</taxon>
        <taxon>Syntrophomonas</taxon>
    </lineage>
</organism>
<dbReference type="InterPro" id="IPR035948">
    <property type="entry name" value="YwqG-like_sf"/>
</dbReference>
<name>A0A354YWD1_9FIRM</name>
<dbReference type="Gene3D" id="2.30.320.10">
    <property type="entry name" value="YwqG-like"/>
    <property type="match status" value="1"/>
</dbReference>
<dbReference type="STRING" id="378794.GCA_001570625_01970"/>
<accession>A0A354YWD1</accession>
<protein>
    <recommendedName>
        <fullName evidence="3">DUF1963 domain-containing protein</fullName>
    </recommendedName>
</protein>